<proteinExistence type="predicted"/>
<comment type="caution">
    <text evidence="2">The sequence shown here is derived from an EMBL/GenBank/DDBJ whole genome shotgun (WGS) entry which is preliminary data.</text>
</comment>
<sequence>MRTRFTCLEMDGLRSLRGVVLHPEPLEVLLDAEGTATRDVIAAFTLLRELAHGRLQQHLSRPGVTDGLRSPVRLSLSVDWNTYRVELQRFPDGVWRLVEETLDLLAGVAAELIAPGQEPPPAEEALLASYADLPPEEEPRAPGTGAEEEARMLGDLVHGAMRSMAALLRGFRVQPAGAFDVDAESFLVLEEPDVDLPANAVWDRVQSARAASLRIPVLLFTPSVALADAFDLQDVQRVETPTDGASSFRPLLARKEPTG</sequence>
<evidence type="ECO:0000313" key="3">
    <source>
        <dbReference type="Proteomes" id="UP001516472"/>
    </source>
</evidence>
<reference evidence="2 3" key="1">
    <citation type="submission" date="2020-02" db="EMBL/GenBank/DDBJ databases">
        <authorList>
            <person name="Babadi Z.K."/>
            <person name="Risdian C."/>
            <person name="Ebrahimipour G.H."/>
            <person name="Wink J."/>
        </authorList>
    </citation>
    <scope>NUCLEOTIDE SEQUENCE [LARGE SCALE GENOMIC DNA]</scope>
    <source>
        <strain evidence="2 3">ZKHCc1 1396</strain>
    </source>
</reference>
<protein>
    <submittedName>
        <fullName evidence="2">Uncharacterized protein</fullName>
    </submittedName>
</protein>
<dbReference type="EMBL" id="JAAIYO010000005">
    <property type="protein sequence ID" value="MBE4750492.1"/>
    <property type="molecule type" value="Genomic_DNA"/>
</dbReference>
<dbReference type="Proteomes" id="UP001516472">
    <property type="component" value="Unassembled WGS sequence"/>
</dbReference>
<dbReference type="RefSeq" id="WP_193349952.1">
    <property type="nucleotide sequence ID" value="NZ_CBCSIP010000199.1"/>
</dbReference>
<evidence type="ECO:0000313" key="2">
    <source>
        <dbReference type="EMBL" id="MBE4750492.1"/>
    </source>
</evidence>
<organism evidence="2 3">
    <name type="scientific">Corallococcus soli</name>
    <dbReference type="NCBI Taxonomy" id="2710757"/>
    <lineage>
        <taxon>Bacteria</taxon>
        <taxon>Pseudomonadati</taxon>
        <taxon>Myxococcota</taxon>
        <taxon>Myxococcia</taxon>
        <taxon>Myxococcales</taxon>
        <taxon>Cystobacterineae</taxon>
        <taxon>Myxococcaceae</taxon>
        <taxon>Corallococcus</taxon>
    </lineage>
</organism>
<accession>A0ABR9PRE5</accession>
<name>A0ABR9PRE5_9BACT</name>
<feature type="region of interest" description="Disordered" evidence="1">
    <location>
        <begin position="239"/>
        <end position="259"/>
    </location>
</feature>
<gene>
    <name evidence="2" type="ORF">G4177_20185</name>
</gene>
<evidence type="ECO:0000256" key="1">
    <source>
        <dbReference type="SAM" id="MobiDB-lite"/>
    </source>
</evidence>
<keyword evidence="3" id="KW-1185">Reference proteome</keyword>